<dbReference type="InterPro" id="IPR058317">
    <property type="entry name" value="DUF8004"/>
</dbReference>
<dbReference type="AlphaFoldDB" id="A0A6G1HTK5"/>
<reference evidence="2" key="1">
    <citation type="journal article" date="2020" name="Stud. Mycol.">
        <title>101 Dothideomycetes genomes: a test case for predicting lifestyles and emergence of pathogens.</title>
        <authorList>
            <person name="Haridas S."/>
            <person name="Albert R."/>
            <person name="Binder M."/>
            <person name="Bloem J."/>
            <person name="Labutti K."/>
            <person name="Salamov A."/>
            <person name="Andreopoulos B."/>
            <person name="Baker S."/>
            <person name="Barry K."/>
            <person name="Bills G."/>
            <person name="Bluhm B."/>
            <person name="Cannon C."/>
            <person name="Castanera R."/>
            <person name="Culley D."/>
            <person name="Daum C."/>
            <person name="Ezra D."/>
            <person name="Gonzalez J."/>
            <person name="Henrissat B."/>
            <person name="Kuo A."/>
            <person name="Liang C."/>
            <person name="Lipzen A."/>
            <person name="Lutzoni F."/>
            <person name="Magnuson J."/>
            <person name="Mondo S."/>
            <person name="Nolan M."/>
            <person name="Ohm R."/>
            <person name="Pangilinan J."/>
            <person name="Park H.-J."/>
            <person name="Ramirez L."/>
            <person name="Alfaro M."/>
            <person name="Sun H."/>
            <person name="Tritt A."/>
            <person name="Yoshinaga Y."/>
            <person name="Zwiers L.-H."/>
            <person name="Turgeon B."/>
            <person name="Goodwin S."/>
            <person name="Spatafora J."/>
            <person name="Crous P."/>
            <person name="Grigoriev I."/>
        </authorList>
    </citation>
    <scope>NUCLEOTIDE SEQUENCE</scope>
    <source>
        <strain evidence="2">CBS 262.69</strain>
    </source>
</reference>
<keyword evidence="3" id="KW-1185">Reference proteome</keyword>
<accession>A0A6G1HTK5</accession>
<dbReference type="OrthoDB" id="4114825at2759"/>
<name>A0A6G1HTK5_9PEZI</name>
<organism evidence="2 3">
    <name type="scientific">Trichodelitschia bisporula</name>
    <dbReference type="NCBI Taxonomy" id="703511"/>
    <lineage>
        <taxon>Eukaryota</taxon>
        <taxon>Fungi</taxon>
        <taxon>Dikarya</taxon>
        <taxon>Ascomycota</taxon>
        <taxon>Pezizomycotina</taxon>
        <taxon>Dothideomycetes</taxon>
        <taxon>Dothideomycetes incertae sedis</taxon>
        <taxon>Phaeotrichales</taxon>
        <taxon>Phaeotrichaceae</taxon>
        <taxon>Trichodelitschia</taxon>
    </lineage>
</organism>
<evidence type="ECO:0000313" key="2">
    <source>
        <dbReference type="EMBL" id="KAF2399350.1"/>
    </source>
</evidence>
<dbReference type="PANTHER" id="PTHR39601">
    <property type="entry name" value="CHORIOGENIN HMINOR"/>
    <property type="match status" value="1"/>
</dbReference>
<evidence type="ECO:0000259" key="1">
    <source>
        <dbReference type="Pfam" id="PF26013"/>
    </source>
</evidence>
<evidence type="ECO:0000313" key="3">
    <source>
        <dbReference type="Proteomes" id="UP000799640"/>
    </source>
</evidence>
<feature type="non-terminal residue" evidence="2">
    <location>
        <position position="527"/>
    </location>
</feature>
<dbReference type="PANTHER" id="PTHR39601:SF1">
    <property type="entry name" value="CHORIOGENIN HMINOR"/>
    <property type="match status" value="1"/>
</dbReference>
<gene>
    <name evidence="2" type="ORF">EJ06DRAFT_464854</name>
</gene>
<sequence length="527" mass="59429">METKNTTSIESLRTRMRTGAVRRWDGRVRAVDAWDGLRRDPELWFANGNCYVHLYARGQSRRGPSFRVPLRALQDARFDRIFSLFYAQATKEVNSFNPTNPGVIELFIPPPDNLTKDAAFAWHLTTRNFFAFLFGKPLVGSLLGRAMVDLQDRLQLLRPDAARNQREVMAYLEGMGYLEFVHCPEYALALLHYAENFRIGDLWIDAFVHCVGMNDLIESNSQLQAVSPGTRTLVARAYAEMDLHLTGVTKALSNFLEEDFGPTYLGLSHGARAHLERFRSFLHSFYVEKFGYWPPPAGSTFSKALYRSMYFDFRSLYDYLVDLDSTDSLQDQKPASGGICVLQNVQAFDRRHHYVPLPHPNPLLPDTSDTPKGPAPRTLIGLRMPRGPSRSERYVNARDALLAAANSHDLATANAPLVKAYRRFERDCTRQPEEKVSIADARKVRWILIYGSLQMLVSVIRAPKEVRDTESASYPLCALVANLPPWLEVPDEPATPLRSSPVVEPLEAPGPPVPAVAIQPDCDTEAF</sequence>
<dbReference type="Pfam" id="PF26013">
    <property type="entry name" value="DUF8004"/>
    <property type="match status" value="1"/>
</dbReference>
<protein>
    <recommendedName>
        <fullName evidence="1">DUF8004 domain-containing protein</fullName>
    </recommendedName>
</protein>
<dbReference type="Proteomes" id="UP000799640">
    <property type="component" value="Unassembled WGS sequence"/>
</dbReference>
<proteinExistence type="predicted"/>
<dbReference type="EMBL" id="ML996697">
    <property type="protein sequence ID" value="KAF2399350.1"/>
    <property type="molecule type" value="Genomic_DNA"/>
</dbReference>
<feature type="domain" description="DUF8004" evidence="1">
    <location>
        <begin position="167"/>
        <end position="257"/>
    </location>
</feature>